<name>A0AAW6EHG8_9FIRM</name>
<reference evidence="3" key="1">
    <citation type="submission" date="2023-01" db="EMBL/GenBank/DDBJ databases">
        <title>Human gut microbiome strain richness.</title>
        <authorList>
            <person name="Chen-Liaw A."/>
        </authorList>
    </citation>
    <scope>NUCLEOTIDE SEQUENCE</scope>
    <source>
        <strain evidence="3">D43st1_D9_D43t1_170807</strain>
    </source>
</reference>
<evidence type="ECO:0000313" key="3">
    <source>
        <dbReference type="EMBL" id="MDB8751310.1"/>
    </source>
</evidence>
<feature type="domain" description="Phage capsid-like C-terminal" evidence="2">
    <location>
        <begin position="99"/>
        <end position="281"/>
    </location>
</feature>
<dbReference type="InterPro" id="IPR024455">
    <property type="entry name" value="Phage_capsid"/>
</dbReference>
<dbReference type="Pfam" id="PF05065">
    <property type="entry name" value="Phage_capsid"/>
    <property type="match status" value="1"/>
</dbReference>
<protein>
    <submittedName>
        <fullName evidence="3">Phage major capsid protein</fullName>
    </submittedName>
</protein>
<organism evidence="3 4">
    <name type="scientific">Ruminococcus bicirculans</name>
    <name type="common">ex Wegman et al. 2014</name>
    <dbReference type="NCBI Taxonomy" id="1160721"/>
    <lineage>
        <taxon>Bacteria</taxon>
        <taxon>Bacillati</taxon>
        <taxon>Bacillota</taxon>
        <taxon>Clostridia</taxon>
        <taxon>Eubacteriales</taxon>
        <taxon>Oscillospiraceae</taxon>
        <taxon>Ruminococcus</taxon>
    </lineage>
</organism>
<dbReference type="SUPFAM" id="SSF56563">
    <property type="entry name" value="Major capsid protein gp5"/>
    <property type="match status" value="1"/>
</dbReference>
<proteinExistence type="predicted"/>
<comment type="caution">
    <text evidence="3">The sequence shown here is derived from an EMBL/GenBank/DDBJ whole genome shotgun (WGS) entry which is preliminary data.</text>
</comment>
<evidence type="ECO:0000259" key="2">
    <source>
        <dbReference type="Pfam" id="PF05065"/>
    </source>
</evidence>
<evidence type="ECO:0000256" key="1">
    <source>
        <dbReference type="ARBA" id="ARBA00004328"/>
    </source>
</evidence>
<evidence type="ECO:0000313" key="4">
    <source>
        <dbReference type="Proteomes" id="UP001213042"/>
    </source>
</evidence>
<dbReference type="InterPro" id="IPR054612">
    <property type="entry name" value="Phage_capsid-like_C"/>
</dbReference>
<dbReference type="EMBL" id="JAQMLU010000029">
    <property type="protein sequence ID" value="MDB8751310.1"/>
    <property type="molecule type" value="Genomic_DNA"/>
</dbReference>
<dbReference type="AlphaFoldDB" id="A0AAW6EHG8"/>
<dbReference type="NCBIfam" id="TIGR01554">
    <property type="entry name" value="major_cap_HK97"/>
    <property type="match status" value="1"/>
</dbReference>
<dbReference type="Proteomes" id="UP001213042">
    <property type="component" value="Unassembled WGS sequence"/>
</dbReference>
<accession>A0AAW6EHG8</accession>
<sequence length="393" mass="43013">MINLDAIKEQKADILASLSTAIRDSDDKGMETALDKYGNLISDVIMEQVESTAESVDNQILSTRGVRMLTSEERDYYNAVIEAGKSSDPKMALANVDKTMPITIIESVLGEIPQQHPLLNFINFQDTTGITKMLVNDQGVQTAKWGDLNTAIDKELSGAFKTFDVALKKLTAWIPVSNDMLDLGAAWLDRYVREILAEALWVGMETGVVSGDGLNCPIGMCKDVSSSASVVGGKYPDQKTVALNELSPEAIGAIAAQLTKTEAGNNRPLDNLIFVVNPTTYLTKVMPATTNFVQGKWVNDVMPIPCTIIQSCAVPDDRAIFGLGKRYFMGLGMAKGGKLEFDDSFKFLDDARTYKIKTYGNGKPLDSNAFRYLDISKLKRFIPTVYTVTPSET</sequence>
<gene>
    <name evidence="3" type="ORF">PNW00_12755</name>
</gene>
<dbReference type="RefSeq" id="WP_195221744.1">
    <property type="nucleotide sequence ID" value="NZ_JADMWL010000028.1"/>
</dbReference>
<comment type="subcellular location">
    <subcellularLocation>
        <location evidence="1">Virion</location>
    </subcellularLocation>
</comment>